<keyword evidence="6" id="KW-1185">Reference proteome</keyword>
<keyword evidence="2" id="KW-0328">Glycosyltransferase</keyword>
<feature type="chain" id="PRO_5046609244" evidence="4">
    <location>
        <begin position="18"/>
        <end position="448"/>
    </location>
</feature>
<dbReference type="PANTHER" id="PTHR48043:SF159">
    <property type="entry name" value="EG:EG0003.4 PROTEIN-RELATED"/>
    <property type="match status" value="1"/>
</dbReference>
<dbReference type="InterPro" id="IPR002213">
    <property type="entry name" value="UDP_glucos_trans"/>
</dbReference>
<gene>
    <name evidence="5" type="ORF">NTJ_15638</name>
</gene>
<dbReference type="Proteomes" id="UP001307889">
    <property type="component" value="Chromosome 14"/>
</dbReference>
<dbReference type="Pfam" id="PF00201">
    <property type="entry name" value="UDPGT"/>
    <property type="match status" value="1"/>
</dbReference>
<organism evidence="5 6">
    <name type="scientific">Nesidiocoris tenuis</name>
    <dbReference type="NCBI Taxonomy" id="355587"/>
    <lineage>
        <taxon>Eukaryota</taxon>
        <taxon>Metazoa</taxon>
        <taxon>Ecdysozoa</taxon>
        <taxon>Arthropoda</taxon>
        <taxon>Hexapoda</taxon>
        <taxon>Insecta</taxon>
        <taxon>Pterygota</taxon>
        <taxon>Neoptera</taxon>
        <taxon>Paraneoptera</taxon>
        <taxon>Hemiptera</taxon>
        <taxon>Heteroptera</taxon>
        <taxon>Panheteroptera</taxon>
        <taxon>Cimicomorpha</taxon>
        <taxon>Miridae</taxon>
        <taxon>Dicyphina</taxon>
        <taxon>Nesidiocoris</taxon>
    </lineage>
</organism>
<sequence length="448" mass="50449">MRTFLLLILGLASCVHSANILAVIPFSQTSHQILFKSVIVELCERGHHVTYVSPYDYKENITNLEPIILSDYWAEQESSVFSSIPKSNDFSVLKILSSLTPAHILRMHEAMLSVGRSVLTDPKVVEIIKSDRHYDAVMSESFFSQEWSAVFGHRFNAIRIVLSTFGSNAWVDEMSGFPDNPSYQVDSKFYKPRPPSNFVERVVSLWNMVSYAGAGYYFLQFRAQKMIDEVARYPGWENRPRLTLMAADNALLLLNTHVSLLGSAYPRAPHAKEVGGLNIDFKMDLKSSKKLEDPKLKEVKKFLDESKDGFMFFSLGSVVTPSILPPKTFEKLYAAFSKLNFRVLMRWKGAAMPEKPAGNILLTDKFLPQLEILSHENIKVFATHGGLLSITEAIYFAIPIVGFPVFADQPSNMRKAKSRGYGTFLDVKGNLSESDIIEAVNEVLHNQS</sequence>
<dbReference type="Gene3D" id="3.40.50.2000">
    <property type="entry name" value="Glycogen Phosphorylase B"/>
    <property type="match status" value="2"/>
</dbReference>
<evidence type="ECO:0000256" key="4">
    <source>
        <dbReference type="SAM" id="SignalP"/>
    </source>
</evidence>
<protein>
    <submittedName>
        <fullName evidence="5">Glucuronosyltransferase</fullName>
    </submittedName>
</protein>
<evidence type="ECO:0000313" key="5">
    <source>
        <dbReference type="EMBL" id="BET02820.1"/>
    </source>
</evidence>
<dbReference type="PANTHER" id="PTHR48043">
    <property type="entry name" value="EG:EG0003.4 PROTEIN-RELATED"/>
    <property type="match status" value="1"/>
</dbReference>
<proteinExistence type="inferred from homology"/>
<reference evidence="5 6" key="1">
    <citation type="submission" date="2023-09" db="EMBL/GenBank/DDBJ databases">
        <title>Nesidiocoris tenuis whole genome shotgun sequence.</title>
        <authorList>
            <person name="Shibata T."/>
            <person name="Shimoda M."/>
            <person name="Kobayashi T."/>
            <person name="Uehara T."/>
        </authorList>
    </citation>
    <scope>NUCLEOTIDE SEQUENCE [LARGE SCALE GENOMIC DNA]</scope>
    <source>
        <strain evidence="5 6">Japan</strain>
    </source>
</reference>
<feature type="signal peptide" evidence="4">
    <location>
        <begin position="1"/>
        <end position="17"/>
    </location>
</feature>
<evidence type="ECO:0000313" key="6">
    <source>
        <dbReference type="Proteomes" id="UP001307889"/>
    </source>
</evidence>
<evidence type="ECO:0000256" key="2">
    <source>
        <dbReference type="ARBA" id="ARBA00022676"/>
    </source>
</evidence>
<comment type="similarity">
    <text evidence="1">Belongs to the UDP-glycosyltransferase family.</text>
</comment>
<accession>A0ABN7BEM0</accession>
<evidence type="ECO:0000256" key="3">
    <source>
        <dbReference type="ARBA" id="ARBA00022679"/>
    </source>
</evidence>
<dbReference type="CDD" id="cd03784">
    <property type="entry name" value="GT1_Gtf-like"/>
    <property type="match status" value="1"/>
</dbReference>
<evidence type="ECO:0000256" key="1">
    <source>
        <dbReference type="ARBA" id="ARBA00009995"/>
    </source>
</evidence>
<keyword evidence="3" id="KW-0808">Transferase</keyword>
<dbReference type="SUPFAM" id="SSF53756">
    <property type="entry name" value="UDP-Glycosyltransferase/glycogen phosphorylase"/>
    <property type="match status" value="1"/>
</dbReference>
<dbReference type="InterPro" id="IPR050271">
    <property type="entry name" value="UDP-glycosyltransferase"/>
</dbReference>
<keyword evidence="4" id="KW-0732">Signal</keyword>
<dbReference type="EMBL" id="AP028922">
    <property type="protein sequence ID" value="BET02820.1"/>
    <property type="molecule type" value="Genomic_DNA"/>
</dbReference>
<name>A0ABN7BEM0_9HEMI</name>